<evidence type="ECO:0000256" key="1">
    <source>
        <dbReference type="ARBA" id="ARBA00022679"/>
    </source>
</evidence>
<feature type="domain" description="4'-phosphopantetheinyl transferase" evidence="3">
    <location>
        <begin position="87"/>
        <end position="191"/>
    </location>
</feature>
<dbReference type="EMBL" id="CP016172">
    <property type="protein sequence ID" value="ANN78472.1"/>
    <property type="molecule type" value="Genomic_DNA"/>
</dbReference>
<evidence type="ECO:0000256" key="2">
    <source>
        <dbReference type="SAM" id="MobiDB-lite"/>
    </source>
</evidence>
<gene>
    <name evidence="4" type="ORF">BAU07_16375</name>
</gene>
<feature type="region of interest" description="Disordered" evidence="2">
    <location>
        <begin position="202"/>
        <end position="233"/>
    </location>
</feature>
<evidence type="ECO:0000259" key="3">
    <source>
        <dbReference type="Pfam" id="PF01648"/>
    </source>
</evidence>
<dbReference type="GO" id="GO:0000287">
    <property type="term" value="F:magnesium ion binding"/>
    <property type="evidence" value="ECO:0007669"/>
    <property type="project" value="InterPro"/>
</dbReference>
<dbReference type="InterPro" id="IPR037143">
    <property type="entry name" value="4-PPantetheinyl_Trfase_dom_sf"/>
</dbReference>
<dbReference type="Pfam" id="PF01648">
    <property type="entry name" value="ACPS"/>
    <property type="match status" value="1"/>
</dbReference>
<dbReference type="RefSeq" id="WP_066659607.1">
    <property type="nucleotide sequence ID" value="NZ_CBCSCL010000030.1"/>
</dbReference>
<feature type="compositionally biased region" description="Low complexity" evidence="2">
    <location>
        <begin position="202"/>
        <end position="218"/>
    </location>
</feature>
<dbReference type="SUPFAM" id="SSF56214">
    <property type="entry name" value="4'-phosphopantetheinyl transferase"/>
    <property type="match status" value="1"/>
</dbReference>
<dbReference type="Gene3D" id="3.90.470.20">
    <property type="entry name" value="4'-phosphopantetheinyl transferase domain"/>
    <property type="match status" value="1"/>
</dbReference>
<dbReference type="Proteomes" id="UP000091926">
    <property type="component" value="Chromosome"/>
</dbReference>
<evidence type="ECO:0000313" key="5">
    <source>
        <dbReference type="Proteomes" id="UP000091926"/>
    </source>
</evidence>
<sequence length="248" mass="26465">MPKEDAALFSWWATPVAARHYRQDRLRADDVARARAPRSPRAERDWQVSRALLSEALAAWPRGADPALSLAHSQGHAVAALAPAGWRVGVDLESMRPRDFAALAQWCCTAEEQAAVAACDAATRPRLFYLLWTLKEAFIKAAGLRFPADMRAVGLLPSGDPSGEPGGWRLRAPDGPWQAYAAVLDGTWVVSVVSCAPQEGTGHAGMAGEAAAGSSRPAAAPPHDPAVPAWRAGPEAALPRVDAAWRWS</sequence>
<reference evidence="4 5" key="1">
    <citation type="submission" date="2016-06" db="EMBL/GenBank/DDBJ databases">
        <title>Complete genome sequences of Bordetella bronchialis and Bordetella flabilis.</title>
        <authorList>
            <person name="LiPuma J.J."/>
            <person name="Spilker T."/>
        </authorList>
    </citation>
    <scope>NUCLEOTIDE SEQUENCE [LARGE SCALE GENOMIC DNA]</scope>
    <source>
        <strain evidence="4 5">AU10664</strain>
    </source>
</reference>
<organism evidence="4 5">
    <name type="scientific">Bordetella flabilis</name>
    <dbReference type="NCBI Taxonomy" id="463014"/>
    <lineage>
        <taxon>Bacteria</taxon>
        <taxon>Pseudomonadati</taxon>
        <taxon>Pseudomonadota</taxon>
        <taxon>Betaproteobacteria</taxon>
        <taxon>Burkholderiales</taxon>
        <taxon>Alcaligenaceae</taxon>
        <taxon>Bordetella</taxon>
    </lineage>
</organism>
<evidence type="ECO:0000313" key="4">
    <source>
        <dbReference type="EMBL" id="ANN78472.1"/>
    </source>
</evidence>
<protein>
    <recommendedName>
        <fullName evidence="3">4'-phosphopantetheinyl transferase domain-containing protein</fullName>
    </recommendedName>
</protein>
<proteinExistence type="predicted"/>
<dbReference type="STRING" id="463014.BAU07_16375"/>
<dbReference type="InterPro" id="IPR008278">
    <property type="entry name" value="4-PPantetheinyl_Trfase_dom"/>
</dbReference>
<dbReference type="GO" id="GO:0008897">
    <property type="term" value="F:holo-[acyl-carrier-protein] synthase activity"/>
    <property type="evidence" value="ECO:0007669"/>
    <property type="project" value="InterPro"/>
</dbReference>
<dbReference type="AlphaFoldDB" id="A0A193GEJ7"/>
<keyword evidence="1" id="KW-0808">Transferase</keyword>
<dbReference type="KEGG" id="bfz:BAU07_16375"/>
<keyword evidence="5" id="KW-1185">Reference proteome</keyword>
<accession>A0A193GEJ7</accession>
<name>A0A193GEJ7_9BORD</name>